<dbReference type="InterPro" id="IPR043926">
    <property type="entry name" value="ABCG_dom"/>
</dbReference>
<dbReference type="InParanoid" id="A0A803TSB7"/>
<feature type="transmembrane region" description="Helical" evidence="9">
    <location>
        <begin position="531"/>
        <end position="551"/>
    </location>
</feature>
<dbReference type="GO" id="GO:0005886">
    <property type="term" value="C:plasma membrane"/>
    <property type="evidence" value="ECO:0000318"/>
    <property type="project" value="GO_Central"/>
</dbReference>
<dbReference type="InterPro" id="IPR003439">
    <property type="entry name" value="ABC_transporter-like_ATP-bd"/>
</dbReference>
<dbReference type="GO" id="GO:0043235">
    <property type="term" value="C:receptor complex"/>
    <property type="evidence" value="ECO:0007669"/>
    <property type="project" value="Ensembl"/>
</dbReference>
<dbReference type="GO" id="GO:0005524">
    <property type="term" value="F:ATP binding"/>
    <property type="evidence" value="ECO:0007669"/>
    <property type="project" value="UniProtKB-KW"/>
</dbReference>
<feature type="transmembrane region" description="Helical" evidence="9">
    <location>
        <begin position="502"/>
        <end position="524"/>
    </location>
</feature>
<feature type="domain" description="ABC transporter" evidence="10">
    <location>
        <begin position="39"/>
        <end position="294"/>
    </location>
</feature>
<comment type="similarity">
    <text evidence="2">Belongs to the ABC transporter superfamily. ABCG family. Eye pigment precursor importer (TC 3.A.1.204) subfamily.</text>
</comment>
<dbReference type="Proteomes" id="UP000001646">
    <property type="component" value="Unplaced"/>
</dbReference>
<keyword evidence="7 9" id="KW-1133">Transmembrane helix</keyword>
<feature type="transmembrane region" description="Helical" evidence="9">
    <location>
        <begin position="626"/>
        <end position="644"/>
    </location>
</feature>
<keyword evidence="6" id="KW-0067">ATP-binding</keyword>
<dbReference type="SMART" id="SM00382">
    <property type="entry name" value="AAA"/>
    <property type="match status" value="1"/>
</dbReference>
<dbReference type="GO" id="GO:0042632">
    <property type="term" value="P:cholesterol homeostasis"/>
    <property type="evidence" value="ECO:0000318"/>
    <property type="project" value="GO_Central"/>
</dbReference>
<dbReference type="InterPro" id="IPR003593">
    <property type="entry name" value="AAA+_ATPase"/>
</dbReference>
<reference evidence="11" key="1">
    <citation type="submission" date="2009-12" db="EMBL/GenBank/DDBJ databases">
        <title>The Genome Sequence of Anolis carolinensis (Green Anole Lizard).</title>
        <authorList>
            <consortium name="The Genome Sequencing Platform"/>
            <person name="Di Palma F."/>
            <person name="Alfoldi J."/>
            <person name="Heiman D."/>
            <person name="Young S."/>
            <person name="Grabherr M."/>
            <person name="Johnson J."/>
            <person name="Lander E.S."/>
            <person name="Lindblad-Toh K."/>
        </authorList>
    </citation>
    <scope>NUCLEOTIDE SEQUENCE [LARGE SCALE GENOMIC DNA]</scope>
    <source>
        <strain evidence="11">JBL SC #1</strain>
    </source>
</reference>
<gene>
    <name evidence="11" type="primary">ABCG5</name>
</gene>
<dbReference type="GO" id="GO:0043190">
    <property type="term" value="C:ATP-binding cassette (ABC) transporter complex"/>
    <property type="evidence" value="ECO:0000318"/>
    <property type="project" value="GO_Central"/>
</dbReference>
<evidence type="ECO:0000313" key="11">
    <source>
        <dbReference type="Ensembl" id="ENSACAP00000038107.1"/>
    </source>
</evidence>
<reference evidence="11" key="3">
    <citation type="submission" date="2025-09" db="UniProtKB">
        <authorList>
            <consortium name="Ensembl"/>
        </authorList>
    </citation>
    <scope>IDENTIFICATION</scope>
</reference>
<evidence type="ECO:0000256" key="7">
    <source>
        <dbReference type="ARBA" id="ARBA00022989"/>
    </source>
</evidence>
<dbReference type="PANTHER" id="PTHR48041">
    <property type="entry name" value="ABC TRANSPORTER G FAMILY MEMBER 28"/>
    <property type="match status" value="1"/>
</dbReference>
<keyword evidence="5" id="KW-0547">Nucleotide-binding</keyword>
<sequence length="654" mass="73470">RDREIIGKSIYIACIKLPKNNSSSLGEHGQMVVIPNNCLSVLNVSYTVRERVGPWWNIPSYNKKWNRQILQDVSFHIESGQLMGILGNSGSGKTTLLDAIAGRLNHKTNFLGQVYVNGRELRQEQFRNCFSYVLQNETLLSYLTIEECLTYTALLALQKHSREFIKKKVDAVMAELSLSHVANSVIGSRIFRGISDGERRRVSIAAQLLQDPKVMLLDEPTTGLDCMTANQIVWMLSELAHKGRIVIITIHQPRSELFQVFDKICIMSFGELVFCGGPSDMIRFFSGHGYTCPEHSSPFDFYVDLTSVDTQSKERELETYSRVRTISSAYKNSEIFCTTLEAIEEAKCNVKELPPVPFKCEDSPSVLCKLCILLRRTTKNLSRDKIGIIMRISQNVLFGLFVAFFLLRLNNDFLKGGVQDRIGLIYQCVAALPFTGILNALALFPALRAVADQESKDGLYQKWQMLLAYIVHFLPFSIIGVALYSVFIYWTMGLYPEVSRFGYFFAALLGPHIFGELLTLAFLGIIQNPNVVSGITLLLNIAGVLAGSGLIRSMEDMPTPIKMMSYFTFQKYASEILVVNEFSGLTFTCGHFNVSAGVVSPCTFLQGIQFIEKNFPGGPSRFTTDFLLLYAFLPALIILATISFKIRDKVILRQ</sequence>
<dbReference type="PROSITE" id="PS50893">
    <property type="entry name" value="ABC_TRANSPORTER_2"/>
    <property type="match status" value="1"/>
</dbReference>
<feature type="transmembrane region" description="Helical" evidence="9">
    <location>
        <begin position="388"/>
        <end position="409"/>
    </location>
</feature>
<evidence type="ECO:0000256" key="3">
    <source>
        <dbReference type="ARBA" id="ARBA00022448"/>
    </source>
</evidence>
<evidence type="ECO:0000256" key="2">
    <source>
        <dbReference type="ARBA" id="ARBA00005814"/>
    </source>
</evidence>
<dbReference type="AlphaFoldDB" id="A0A803TSB7"/>
<keyword evidence="8 9" id="KW-0472">Membrane</keyword>
<evidence type="ECO:0000313" key="12">
    <source>
        <dbReference type="Proteomes" id="UP000001646"/>
    </source>
</evidence>
<evidence type="ECO:0000256" key="9">
    <source>
        <dbReference type="SAM" id="Phobius"/>
    </source>
</evidence>
<dbReference type="GO" id="GO:0055085">
    <property type="term" value="P:transmembrane transport"/>
    <property type="evidence" value="ECO:0000318"/>
    <property type="project" value="GO_Central"/>
</dbReference>
<feature type="transmembrane region" description="Helical" evidence="9">
    <location>
        <begin position="424"/>
        <end position="445"/>
    </location>
</feature>
<dbReference type="GO" id="GO:0120020">
    <property type="term" value="F:cholesterol transfer activity"/>
    <property type="evidence" value="ECO:0007669"/>
    <property type="project" value="Ensembl"/>
</dbReference>
<evidence type="ECO:0000256" key="8">
    <source>
        <dbReference type="ARBA" id="ARBA00023136"/>
    </source>
</evidence>
<dbReference type="GeneTree" id="ENSGT00940000157985"/>
<evidence type="ECO:0000256" key="1">
    <source>
        <dbReference type="ARBA" id="ARBA00004141"/>
    </source>
</evidence>
<dbReference type="SUPFAM" id="SSF52540">
    <property type="entry name" value="P-loop containing nucleoside triphosphate hydrolases"/>
    <property type="match status" value="1"/>
</dbReference>
<accession>A0A803TSB7</accession>
<dbReference type="Ensembl" id="ENSACAT00000056385.1">
    <property type="protein sequence ID" value="ENSACAP00000038107.1"/>
    <property type="gene ID" value="ENSACAG00000015228.3"/>
</dbReference>
<dbReference type="Bgee" id="ENSACAG00000015228">
    <property type="expression patterns" value="Expressed in ovary and 1 other cell type or tissue"/>
</dbReference>
<dbReference type="GO" id="GO:0016887">
    <property type="term" value="F:ATP hydrolysis activity"/>
    <property type="evidence" value="ECO:0007669"/>
    <property type="project" value="Ensembl"/>
</dbReference>
<dbReference type="GO" id="GO:0042626">
    <property type="term" value="F:ATPase-coupled transmembrane transporter activity"/>
    <property type="evidence" value="ECO:0000318"/>
    <property type="project" value="GO_Central"/>
</dbReference>
<evidence type="ECO:0000256" key="6">
    <source>
        <dbReference type="ARBA" id="ARBA00022840"/>
    </source>
</evidence>
<dbReference type="CDD" id="cd03234">
    <property type="entry name" value="ABCG_White"/>
    <property type="match status" value="1"/>
</dbReference>
<dbReference type="GO" id="GO:0010949">
    <property type="term" value="P:negative regulation of intestinal phytosterol absorption"/>
    <property type="evidence" value="ECO:0007669"/>
    <property type="project" value="Ensembl"/>
</dbReference>
<reference evidence="11" key="2">
    <citation type="submission" date="2025-08" db="UniProtKB">
        <authorList>
            <consortium name="Ensembl"/>
        </authorList>
    </citation>
    <scope>IDENTIFICATION</scope>
</reference>
<proteinExistence type="inferred from homology"/>
<feature type="transmembrane region" description="Helical" evidence="9">
    <location>
        <begin position="466"/>
        <end position="490"/>
    </location>
</feature>
<dbReference type="GO" id="GO:0140359">
    <property type="term" value="F:ABC-type transporter activity"/>
    <property type="evidence" value="ECO:0007669"/>
    <property type="project" value="InterPro"/>
</dbReference>
<organism evidence="11 12">
    <name type="scientific">Anolis carolinensis</name>
    <name type="common">Green anole</name>
    <name type="synonym">American chameleon</name>
    <dbReference type="NCBI Taxonomy" id="28377"/>
    <lineage>
        <taxon>Eukaryota</taxon>
        <taxon>Metazoa</taxon>
        <taxon>Chordata</taxon>
        <taxon>Craniata</taxon>
        <taxon>Vertebrata</taxon>
        <taxon>Euteleostomi</taxon>
        <taxon>Lepidosauria</taxon>
        <taxon>Squamata</taxon>
        <taxon>Bifurcata</taxon>
        <taxon>Unidentata</taxon>
        <taxon>Episquamata</taxon>
        <taxon>Toxicofera</taxon>
        <taxon>Iguania</taxon>
        <taxon>Dactyloidae</taxon>
        <taxon>Anolis</taxon>
    </lineage>
</organism>
<keyword evidence="4 9" id="KW-0812">Transmembrane</keyword>
<dbReference type="GO" id="GO:0045796">
    <property type="term" value="P:negative regulation of intestinal cholesterol absorption"/>
    <property type="evidence" value="ECO:0007669"/>
    <property type="project" value="Ensembl"/>
</dbReference>
<dbReference type="Pfam" id="PF19055">
    <property type="entry name" value="ABC2_membrane_7"/>
    <property type="match status" value="1"/>
</dbReference>
<keyword evidence="12" id="KW-1185">Reference proteome</keyword>
<dbReference type="GO" id="GO:0046982">
    <property type="term" value="F:protein heterodimerization activity"/>
    <property type="evidence" value="ECO:0007669"/>
    <property type="project" value="Ensembl"/>
</dbReference>
<dbReference type="InterPro" id="IPR050352">
    <property type="entry name" value="ABCG_transporters"/>
</dbReference>
<dbReference type="InterPro" id="IPR027417">
    <property type="entry name" value="P-loop_NTPase"/>
</dbReference>
<evidence type="ECO:0000256" key="5">
    <source>
        <dbReference type="ARBA" id="ARBA00022741"/>
    </source>
</evidence>
<protein>
    <submittedName>
        <fullName evidence="11">ATP binding cassette subfamily G member 5</fullName>
    </submittedName>
</protein>
<dbReference type="PANTHER" id="PTHR48041:SF113">
    <property type="entry name" value="ATP-BINDING CASSETTE SUB-FAMILY G MEMBER 5"/>
    <property type="match status" value="1"/>
</dbReference>
<evidence type="ECO:0000259" key="10">
    <source>
        <dbReference type="PROSITE" id="PS50893"/>
    </source>
</evidence>
<dbReference type="FunFam" id="3.40.50.300:FF:003269">
    <property type="entry name" value="ATP binding cassette subfamily G member 5"/>
    <property type="match status" value="1"/>
</dbReference>
<name>A0A803TSB7_ANOCA</name>
<dbReference type="InterPro" id="IPR013525">
    <property type="entry name" value="ABC2_TM"/>
</dbReference>
<keyword evidence="3" id="KW-0813">Transport</keyword>
<evidence type="ECO:0000256" key="4">
    <source>
        <dbReference type="ARBA" id="ARBA00022692"/>
    </source>
</evidence>
<dbReference type="Gene3D" id="3.40.50.300">
    <property type="entry name" value="P-loop containing nucleotide triphosphate hydrolases"/>
    <property type="match status" value="1"/>
</dbReference>
<comment type="subcellular location">
    <subcellularLocation>
        <location evidence="1">Membrane</location>
        <topology evidence="1">Multi-pass membrane protein</topology>
    </subcellularLocation>
</comment>
<dbReference type="Pfam" id="PF00005">
    <property type="entry name" value="ABC_tran"/>
    <property type="match status" value="1"/>
</dbReference>
<dbReference type="GO" id="GO:0016324">
    <property type="term" value="C:apical plasma membrane"/>
    <property type="evidence" value="ECO:0000318"/>
    <property type="project" value="GO_Central"/>
</dbReference>
<dbReference type="Pfam" id="PF01061">
    <property type="entry name" value="ABC2_membrane"/>
    <property type="match status" value="1"/>
</dbReference>
<dbReference type="GO" id="GO:0033344">
    <property type="term" value="P:cholesterol efflux"/>
    <property type="evidence" value="ECO:0000318"/>
    <property type="project" value="GO_Central"/>
</dbReference>